<proteinExistence type="predicted"/>
<evidence type="ECO:0000313" key="2">
    <source>
        <dbReference type="Proteomes" id="UP000094329"/>
    </source>
</evidence>
<dbReference type="EMBL" id="MDTU01000008">
    <property type="protein sequence ID" value="ODN41054.1"/>
    <property type="molecule type" value="Genomic_DNA"/>
</dbReference>
<organism evidence="1 2">
    <name type="scientific">Piscirickettsia litoralis</name>
    <dbReference type="NCBI Taxonomy" id="1891921"/>
    <lineage>
        <taxon>Bacteria</taxon>
        <taxon>Pseudomonadati</taxon>
        <taxon>Pseudomonadota</taxon>
        <taxon>Gammaproteobacteria</taxon>
        <taxon>Thiotrichales</taxon>
        <taxon>Piscirickettsiaceae</taxon>
        <taxon>Piscirickettsia</taxon>
    </lineage>
</organism>
<comment type="caution">
    <text evidence="1">The sequence shown here is derived from an EMBL/GenBank/DDBJ whole genome shotgun (WGS) entry which is preliminary data.</text>
</comment>
<dbReference type="Proteomes" id="UP000094329">
    <property type="component" value="Unassembled WGS sequence"/>
</dbReference>
<accession>A0ABX3A4L0</accession>
<evidence type="ECO:0000313" key="1">
    <source>
        <dbReference type="EMBL" id="ODN41054.1"/>
    </source>
</evidence>
<reference evidence="1 2" key="1">
    <citation type="submission" date="2016-08" db="EMBL/GenBank/DDBJ databases">
        <title>Draft genome sequence of Candidatus Piscirickettsia litoralis, from seawater.</title>
        <authorList>
            <person name="Wan X."/>
            <person name="Lee A.J."/>
            <person name="Hou S."/>
            <person name="Donachie S.P."/>
        </authorList>
    </citation>
    <scope>NUCLEOTIDE SEQUENCE [LARGE SCALE GENOMIC DNA]</scope>
    <source>
        <strain evidence="1 2">Y2</strain>
    </source>
</reference>
<name>A0ABX3A4L0_9GAMM</name>
<protein>
    <submittedName>
        <fullName evidence="1">Uncharacterized protein</fullName>
    </submittedName>
</protein>
<sequence length="132" mass="15470">MYGIGGILILALVLLWRYETRQSAQHEVRHEIAQASWKHNTQKFYSEQERLKNIQLRYFSKLAARDEEHDDVDHELLQSLYESKNWSDTDIPSSIFAKLCQAKLVDQSQSHRCKSAIQLIKPVQNNKDSRTN</sequence>
<keyword evidence="2" id="KW-1185">Reference proteome</keyword>
<gene>
    <name evidence="1" type="ORF">BGC07_18585</name>
</gene>